<dbReference type="EMBL" id="CP049863">
    <property type="protein sequence ID" value="QIK63651.1"/>
    <property type="molecule type" value="Genomic_DNA"/>
</dbReference>
<name>A0A6G7XH05_9MICO</name>
<dbReference type="KEGG" id="lvi:G7068_10925"/>
<dbReference type="RefSeq" id="WP_166291996.1">
    <property type="nucleotide sequence ID" value="NZ_CP049863.1"/>
</dbReference>
<dbReference type="Gene3D" id="3.10.180.10">
    <property type="entry name" value="2,3-Dihydroxybiphenyl 1,2-Dioxygenase, domain 1"/>
    <property type="match status" value="1"/>
</dbReference>
<keyword evidence="2" id="KW-1185">Reference proteome</keyword>
<dbReference type="PANTHER" id="PTHR33990:SF1">
    <property type="entry name" value="PROTEIN YJDN"/>
    <property type="match status" value="1"/>
</dbReference>
<protein>
    <submittedName>
        <fullName evidence="1">Uncharacterized protein</fullName>
    </submittedName>
</protein>
<proteinExistence type="predicted"/>
<dbReference type="Proteomes" id="UP000502677">
    <property type="component" value="Chromosome"/>
</dbReference>
<sequence length="133" mass="14023">MIISPHIAFAGDCQSAINLYVAAFDADIESLTTYSQASQTVPPGMESRIAQAVLTLNDSSLIVSDTLGHDSPRAAGCTGLIVRANPAQIHQAREILMEEGEYLPTAGKGIGPVPLITVVDVFGVTWQLAETTL</sequence>
<gene>
    <name evidence="1" type="ORF">G7068_10925</name>
</gene>
<dbReference type="PANTHER" id="PTHR33990">
    <property type="entry name" value="PROTEIN YJDN-RELATED"/>
    <property type="match status" value="1"/>
</dbReference>
<reference evidence="1 2" key="1">
    <citation type="submission" date="2020-03" db="EMBL/GenBank/DDBJ databases">
        <title>Leucobacter sp. nov., isolated from beetles.</title>
        <authorList>
            <person name="Hyun D.-W."/>
            <person name="Bae J.-W."/>
        </authorList>
    </citation>
    <scope>NUCLEOTIDE SEQUENCE [LARGE SCALE GENOMIC DNA]</scope>
    <source>
        <strain evidence="1 2">HDW9C</strain>
    </source>
</reference>
<accession>A0A6G7XH05</accession>
<dbReference type="SUPFAM" id="SSF54593">
    <property type="entry name" value="Glyoxalase/Bleomycin resistance protein/Dihydroxybiphenyl dioxygenase"/>
    <property type="match status" value="1"/>
</dbReference>
<dbReference type="AlphaFoldDB" id="A0A6G7XH05"/>
<evidence type="ECO:0000313" key="2">
    <source>
        <dbReference type="Proteomes" id="UP000502677"/>
    </source>
</evidence>
<organism evidence="1 2">
    <name type="scientific">Leucobacter viscericola</name>
    <dbReference type="NCBI Taxonomy" id="2714935"/>
    <lineage>
        <taxon>Bacteria</taxon>
        <taxon>Bacillati</taxon>
        <taxon>Actinomycetota</taxon>
        <taxon>Actinomycetes</taxon>
        <taxon>Micrococcales</taxon>
        <taxon>Microbacteriaceae</taxon>
        <taxon>Leucobacter</taxon>
    </lineage>
</organism>
<dbReference type="InterPro" id="IPR029068">
    <property type="entry name" value="Glyas_Bleomycin-R_OHBP_Dase"/>
</dbReference>
<evidence type="ECO:0000313" key="1">
    <source>
        <dbReference type="EMBL" id="QIK63651.1"/>
    </source>
</evidence>